<keyword evidence="2 5" id="KW-0489">Methyltransferase</keyword>
<evidence type="ECO:0000313" key="6">
    <source>
        <dbReference type="Proteomes" id="UP000054693"/>
    </source>
</evidence>
<dbReference type="STRING" id="40335.Ltuc_0099"/>
<dbReference type="SUPFAM" id="SSF53335">
    <property type="entry name" value="S-adenosyl-L-methionine-dependent methyltransferases"/>
    <property type="match status" value="1"/>
</dbReference>
<dbReference type="AlphaFoldDB" id="A0A0W0ZSS3"/>
<dbReference type="PANTHER" id="PTHR44942">
    <property type="entry name" value="METHYLTRANSF_11 DOMAIN-CONTAINING PROTEIN"/>
    <property type="match status" value="1"/>
</dbReference>
<organism evidence="5 6">
    <name type="scientific">Legionella tucsonensis</name>
    <dbReference type="NCBI Taxonomy" id="40335"/>
    <lineage>
        <taxon>Bacteria</taxon>
        <taxon>Pseudomonadati</taxon>
        <taxon>Pseudomonadota</taxon>
        <taxon>Gammaproteobacteria</taxon>
        <taxon>Legionellales</taxon>
        <taxon>Legionellaceae</taxon>
        <taxon>Legionella</taxon>
    </lineage>
</organism>
<dbReference type="GO" id="GO:0032259">
    <property type="term" value="P:methylation"/>
    <property type="evidence" value="ECO:0007669"/>
    <property type="project" value="UniProtKB-KW"/>
</dbReference>
<dbReference type="GO" id="GO:0008757">
    <property type="term" value="F:S-adenosylmethionine-dependent methyltransferase activity"/>
    <property type="evidence" value="ECO:0007669"/>
    <property type="project" value="InterPro"/>
</dbReference>
<dbReference type="InterPro" id="IPR029063">
    <property type="entry name" value="SAM-dependent_MTases_sf"/>
</dbReference>
<dbReference type="PANTHER" id="PTHR44942:SF4">
    <property type="entry name" value="METHYLTRANSFERASE TYPE 11 DOMAIN-CONTAINING PROTEIN"/>
    <property type="match status" value="1"/>
</dbReference>
<comment type="similarity">
    <text evidence="1">Belongs to the methyltransferase superfamily.</text>
</comment>
<keyword evidence="3 5" id="KW-0808">Transferase</keyword>
<evidence type="ECO:0000256" key="3">
    <source>
        <dbReference type="ARBA" id="ARBA00022679"/>
    </source>
</evidence>
<dbReference type="OrthoDB" id="529208at2"/>
<proteinExistence type="inferred from homology"/>
<evidence type="ECO:0000256" key="1">
    <source>
        <dbReference type="ARBA" id="ARBA00008361"/>
    </source>
</evidence>
<keyword evidence="6" id="KW-1185">Reference proteome</keyword>
<dbReference type="InterPro" id="IPR051052">
    <property type="entry name" value="Diverse_substrate_MTase"/>
</dbReference>
<evidence type="ECO:0000313" key="5">
    <source>
        <dbReference type="EMBL" id="KTD72252.1"/>
    </source>
</evidence>
<dbReference type="CDD" id="cd02440">
    <property type="entry name" value="AdoMet_MTases"/>
    <property type="match status" value="1"/>
</dbReference>
<evidence type="ECO:0000259" key="4">
    <source>
        <dbReference type="Pfam" id="PF08241"/>
    </source>
</evidence>
<gene>
    <name evidence="5" type="ORF">Ltuc_0099</name>
</gene>
<name>A0A0W0ZSS3_9GAMM</name>
<feature type="domain" description="Methyltransferase type 11" evidence="4">
    <location>
        <begin position="68"/>
        <end position="163"/>
    </location>
</feature>
<sequence>MNNKQLRSPKKAQVEFDEYCDNYSHQINEALAFSGQSHDFFTKVKADYLTEILSNKFASSDDEEIHALDVGCGHGLIHPYLMEKNNKLRLSGVDIASSVIDAARSANSNVSYQTYNGAILPYADNTFHMAFAICVMHHVPPLQWHSFLLEMKRVVKLNGLVVIFEHNPLNPITLKVVKNCPLDKNAILIRSGLMKKLKQQAGLMNLKRSFILFTPFEVPILQKMDHKLGWLPLGAQYYVLSEKHHK</sequence>
<reference evidence="5 6" key="1">
    <citation type="submission" date="2015-11" db="EMBL/GenBank/DDBJ databases">
        <title>Genomic analysis of 38 Legionella species identifies large and diverse effector repertoires.</title>
        <authorList>
            <person name="Burstein D."/>
            <person name="Amaro F."/>
            <person name="Zusman T."/>
            <person name="Lifshitz Z."/>
            <person name="Cohen O."/>
            <person name="Gilbert J.A."/>
            <person name="Pupko T."/>
            <person name="Shuman H.A."/>
            <person name="Segal G."/>
        </authorList>
    </citation>
    <scope>NUCLEOTIDE SEQUENCE [LARGE SCALE GENOMIC DNA]</scope>
    <source>
        <strain evidence="5 6">ATCC 49180</strain>
    </source>
</reference>
<accession>A0A0W0ZSS3</accession>
<dbReference type="Proteomes" id="UP000054693">
    <property type="component" value="Unassembled WGS sequence"/>
</dbReference>
<dbReference type="EMBL" id="LNZA01000001">
    <property type="protein sequence ID" value="KTD72252.1"/>
    <property type="molecule type" value="Genomic_DNA"/>
</dbReference>
<comment type="caution">
    <text evidence="5">The sequence shown here is derived from an EMBL/GenBank/DDBJ whole genome shotgun (WGS) entry which is preliminary data.</text>
</comment>
<dbReference type="Gene3D" id="3.40.50.150">
    <property type="entry name" value="Vaccinia Virus protein VP39"/>
    <property type="match status" value="1"/>
</dbReference>
<protein>
    <submittedName>
        <fullName evidence="5">Methyltransferase</fullName>
    </submittedName>
</protein>
<dbReference type="Pfam" id="PF08241">
    <property type="entry name" value="Methyltransf_11"/>
    <property type="match status" value="1"/>
</dbReference>
<dbReference type="RefSeq" id="WP_058519413.1">
    <property type="nucleotide sequence ID" value="NZ_CAAAIP010000005.1"/>
</dbReference>
<dbReference type="PATRIC" id="fig|40335.7.peg.102"/>
<dbReference type="InterPro" id="IPR013216">
    <property type="entry name" value="Methyltransf_11"/>
</dbReference>
<evidence type="ECO:0000256" key="2">
    <source>
        <dbReference type="ARBA" id="ARBA00022603"/>
    </source>
</evidence>